<evidence type="ECO:0000313" key="9">
    <source>
        <dbReference type="EMBL" id="GGH56488.1"/>
    </source>
</evidence>
<comment type="caution">
    <text evidence="9">The sequence shown here is derived from an EMBL/GenBank/DDBJ whole genome shotgun (WGS) entry which is preliminary data.</text>
</comment>
<feature type="domain" description="Cell division protein FtsQ/DivIB C-terminal" evidence="8">
    <location>
        <begin position="182"/>
        <end position="287"/>
    </location>
</feature>
<sequence>MGSHRSGSQQTGQDAQRPRIRVNSDRVAPLDKNQMVEAQPPSKFSQWREQTKRAPKKKQEQNEAAPVTPIKSGRRRAFTGSRWKKWGVALATLAVLALLFIGVVFYSPLLATRTITVEGASLLQKSAVEDRLSPLEGRPLTRITDQEVADLVGEPNKLRGISVEARPPHDLVVTLQERIPVAVVKNGSSYELVDAEGQQLGSVDSVESAGLPLVDGGTGILGSQEFNTISAVLEALPADLLSQVKEAKADSASTIALTMQDDTRVVWGTAEDSELKAKVLAQLRSSVGKDGAVSTYDVSSPMVPTTK</sequence>
<keyword evidence="4 7" id="KW-1133">Transmembrane helix</keyword>
<dbReference type="PANTHER" id="PTHR37820">
    <property type="entry name" value="CELL DIVISION PROTEIN DIVIB"/>
    <property type="match status" value="1"/>
</dbReference>
<evidence type="ECO:0000256" key="4">
    <source>
        <dbReference type="ARBA" id="ARBA00022989"/>
    </source>
</evidence>
<keyword evidence="1" id="KW-1003">Cell membrane</keyword>
<name>A0A917IKT6_9MICC</name>
<evidence type="ECO:0000259" key="8">
    <source>
        <dbReference type="Pfam" id="PF03799"/>
    </source>
</evidence>
<dbReference type="GO" id="GO:0051301">
    <property type="term" value="P:cell division"/>
    <property type="evidence" value="ECO:0007669"/>
    <property type="project" value="UniProtKB-KW"/>
</dbReference>
<organism evidence="9 10">
    <name type="scientific">Rothia aerolata</name>
    <dbReference type="NCBI Taxonomy" id="1812262"/>
    <lineage>
        <taxon>Bacteria</taxon>
        <taxon>Bacillati</taxon>
        <taxon>Actinomycetota</taxon>
        <taxon>Actinomycetes</taxon>
        <taxon>Micrococcales</taxon>
        <taxon>Micrococcaceae</taxon>
        <taxon>Rothia</taxon>
    </lineage>
</organism>
<evidence type="ECO:0000256" key="1">
    <source>
        <dbReference type="ARBA" id="ARBA00022475"/>
    </source>
</evidence>
<proteinExistence type="predicted"/>
<evidence type="ECO:0000256" key="3">
    <source>
        <dbReference type="ARBA" id="ARBA00022692"/>
    </source>
</evidence>
<keyword evidence="7" id="KW-0472">Membrane</keyword>
<gene>
    <name evidence="9" type="primary">ftsQ</name>
    <name evidence="9" type="ORF">GCM10007359_00650</name>
</gene>
<protein>
    <submittedName>
        <fullName evidence="9">Cell division protein FtsQ</fullName>
    </submittedName>
</protein>
<evidence type="ECO:0000256" key="2">
    <source>
        <dbReference type="ARBA" id="ARBA00022618"/>
    </source>
</evidence>
<feature type="region of interest" description="Disordered" evidence="6">
    <location>
        <begin position="1"/>
        <end position="68"/>
    </location>
</feature>
<dbReference type="RefSeq" id="WP_188358363.1">
    <property type="nucleotide sequence ID" value="NZ_BMDC01000001.1"/>
</dbReference>
<dbReference type="InterPro" id="IPR005548">
    <property type="entry name" value="Cell_div_FtsQ/DivIB_C"/>
</dbReference>
<accession>A0A917IKT6</accession>
<dbReference type="AlphaFoldDB" id="A0A917IKT6"/>
<keyword evidence="5" id="KW-0131">Cell cycle</keyword>
<evidence type="ECO:0000256" key="6">
    <source>
        <dbReference type="SAM" id="MobiDB-lite"/>
    </source>
</evidence>
<dbReference type="InterPro" id="IPR050487">
    <property type="entry name" value="FtsQ_DivIB"/>
</dbReference>
<feature type="compositionally biased region" description="Polar residues" evidence="6">
    <location>
        <begin position="1"/>
        <end position="14"/>
    </location>
</feature>
<evidence type="ECO:0000313" key="10">
    <source>
        <dbReference type="Proteomes" id="UP000600171"/>
    </source>
</evidence>
<evidence type="ECO:0000256" key="5">
    <source>
        <dbReference type="ARBA" id="ARBA00023306"/>
    </source>
</evidence>
<feature type="transmembrane region" description="Helical" evidence="7">
    <location>
        <begin position="86"/>
        <end position="106"/>
    </location>
</feature>
<dbReference type="PANTHER" id="PTHR37820:SF1">
    <property type="entry name" value="CELL DIVISION PROTEIN FTSQ"/>
    <property type="match status" value="1"/>
</dbReference>
<reference evidence="9 10" key="1">
    <citation type="journal article" date="2014" name="Int. J. Syst. Evol. Microbiol.">
        <title>Complete genome sequence of Corynebacterium casei LMG S-19264T (=DSM 44701T), isolated from a smear-ripened cheese.</title>
        <authorList>
            <consortium name="US DOE Joint Genome Institute (JGI-PGF)"/>
            <person name="Walter F."/>
            <person name="Albersmeier A."/>
            <person name="Kalinowski J."/>
            <person name="Ruckert C."/>
        </authorList>
    </citation>
    <scope>NUCLEOTIDE SEQUENCE [LARGE SCALE GENOMIC DNA]</scope>
    <source>
        <strain evidence="9 10">CCM 8669</strain>
    </source>
</reference>
<dbReference type="EMBL" id="BMDC01000001">
    <property type="protein sequence ID" value="GGH56488.1"/>
    <property type="molecule type" value="Genomic_DNA"/>
</dbReference>
<keyword evidence="3 7" id="KW-0812">Transmembrane</keyword>
<dbReference type="Pfam" id="PF03799">
    <property type="entry name" value="FtsQ_DivIB_C"/>
    <property type="match status" value="1"/>
</dbReference>
<feature type="compositionally biased region" description="Basic and acidic residues" evidence="6">
    <location>
        <begin position="49"/>
        <end position="61"/>
    </location>
</feature>
<keyword evidence="10" id="KW-1185">Reference proteome</keyword>
<keyword evidence="2 9" id="KW-0132">Cell division</keyword>
<evidence type="ECO:0000256" key="7">
    <source>
        <dbReference type="SAM" id="Phobius"/>
    </source>
</evidence>
<dbReference type="GO" id="GO:0005886">
    <property type="term" value="C:plasma membrane"/>
    <property type="evidence" value="ECO:0007669"/>
    <property type="project" value="TreeGrafter"/>
</dbReference>
<dbReference type="Proteomes" id="UP000600171">
    <property type="component" value="Unassembled WGS sequence"/>
</dbReference>